<dbReference type="AlphaFoldDB" id="A0A5D4RN48"/>
<name>A0A5D4RN48_9BACI</name>
<organism evidence="1 2">
    <name type="scientific">Bacillus infantis</name>
    <dbReference type="NCBI Taxonomy" id="324767"/>
    <lineage>
        <taxon>Bacteria</taxon>
        <taxon>Bacillati</taxon>
        <taxon>Bacillota</taxon>
        <taxon>Bacilli</taxon>
        <taxon>Bacillales</taxon>
        <taxon>Bacillaceae</taxon>
        <taxon>Bacillus</taxon>
    </lineage>
</organism>
<comment type="caution">
    <text evidence="1">The sequence shown here is derived from an EMBL/GenBank/DDBJ whole genome shotgun (WGS) entry which is preliminary data.</text>
</comment>
<proteinExistence type="predicted"/>
<reference evidence="1 2" key="1">
    <citation type="submission" date="2019-08" db="EMBL/GenBank/DDBJ databases">
        <title>Bacillus genomes from the desert of Cuatro Cienegas, Coahuila.</title>
        <authorList>
            <person name="Olmedo-Alvarez G."/>
        </authorList>
    </citation>
    <scope>NUCLEOTIDE SEQUENCE [LARGE SCALE GENOMIC DNA]</scope>
    <source>
        <strain evidence="1 2">CH446_14T</strain>
    </source>
</reference>
<dbReference type="RefSeq" id="WP_148973554.1">
    <property type="nucleotide sequence ID" value="NZ_VTER01000002.1"/>
</dbReference>
<sequence length="288" mass="33805">MGNYRDLDEVINNSSNIRILIIDNNNLEFCSQHEDQFPGDKIFKNYEVILVPDWVHAEISHSEKRLNYLAGINVPYFVMSEEEDYTELVEYQELRLMKLFEHASSSISKARKYFSGLKKYYSQNDDLPEGWISQFYDLGFEIKTTKAKLEGEAETTELRKNAGETSILVLTYLLLHHYHTKIKQITIFSSDKGTLTIIQNIMQHLHKIELIHNPLTSISFKSTDILLIEAYKDGRITLEDVKRIRTNKKSVIYTYQLYDSSSSRHEHVLDTDEFIRILGDIENYHFEF</sequence>
<accession>A0A5D4RN48</accession>
<dbReference type="EMBL" id="VTER01000002">
    <property type="protein sequence ID" value="TYS51178.1"/>
    <property type="molecule type" value="Genomic_DNA"/>
</dbReference>
<dbReference type="Proteomes" id="UP000322139">
    <property type="component" value="Unassembled WGS sequence"/>
</dbReference>
<evidence type="ECO:0000313" key="1">
    <source>
        <dbReference type="EMBL" id="TYS51178.1"/>
    </source>
</evidence>
<evidence type="ECO:0000313" key="2">
    <source>
        <dbReference type="Proteomes" id="UP000322139"/>
    </source>
</evidence>
<gene>
    <name evidence="1" type="ORF">FZD51_03825</name>
</gene>
<protein>
    <submittedName>
        <fullName evidence="1">Uncharacterized protein</fullName>
    </submittedName>
</protein>